<comment type="cofactor">
    <cofactor evidence="13">
        <name>heme</name>
        <dbReference type="ChEBI" id="CHEBI:30413"/>
    </cofactor>
    <text evidence="13">Binds 4 heme groups per subunit.</text>
</comment>
<dbReference type="AlphaFoldDB" id="A0AAE5YHI9"/>
<comment type="subcellular location">
    <subcellularLocation>
        <location evidence="1">Cell membrane</location>
        <topology evidence="1">Single-pass membrane protein</topology>
    </subcellularLocation>
</comment>
<protein>
    <recommendedName>
        <fullName evidence="12">Cytochrome c-type protein</fullName>
    </recommendedName>
</protein>
<dbReference type="InterPro" id="IPR036280">
    <property type="entry name" value="Multihaem_cyt_sf"/>
</dbReference>
<accession>A0AAE5YHI9</accession>
<feature type="binding site" description="axial binding residue" evidence="14">
    <location>
        <position position="48"/>
    </location>
    <ligand>
        <name>heme</name>
        <dbReference type="ChEBI" id="CHEBI:30413"/>
        <label>1</label>
    </ligand>
    <ligandPart>
        <name>Fe</name>
        <dbReference type="ChEBI" id="CHEBI:18248"/>
    </ligandPart>
</feature>
<keyword evidence="3 12" id="KW-0813">Transport</keyword>
<dbReference type="Gene3D" id="1.10.3820.10">
    <property type="entry name" value="Di-heme elbow motif domain"/>
    <property type="match status" value="1"/>
</dbReference>
<dbReference type="Pfam" id="PF03264">
    <property type="entry name" value="Cytochrom_NNT"/>
    <property type="match status" value="1"/>
</dbReference>
<feature type="binding site" description="covalent" evidence="13">
    <location>
        <position position="158"/>
    </location>
    <ligand>
        <name>heme</name>
        <dbReference type="ChEBI" id="CHEBI:30413"/>
        <label>4</label>
    </ligand>
</feature>
<feature type="binding site" description="covalent" evidence="13">
    <location>
        <position position="129"/>
    </location>
    <ligand>
        <name>heme</name>
        <dbReference type="ChEBI" id="CHEBI:30413"/>
        <label>3</label>
    </ligand>
</feature>
<evidence type="ECO:0000256" key="9">
    <source>
        <dbReference type="ARBA" id="ARBA00022989"/>
    </source>
</evidence>
<feature type="binding site" description="covalent" evidence="13">
    <location>
        <position position="126"/>
    </location>
    <ligand>
        <name>heme</name>
        <dbReference type="ChEBI" id="CHEBI:30413"/>
        <label>3</label>
    </ligand>
</feature>
<evidence type="ECO:0000256" key="11">
    <source>
        <dbReference type="ARBA" id="ARBA00023136"/>
    </source>
</evidence>
<evidence type="ECO:0000313" key="18">
    <source>
        <dbReference type="EMBL" id="TXK70403.1"/>
    </source>
</evidence>
<feature type="binding site" description="covalent" evidence="13">
    <location>
        <position position="42"/>
    </location>
    <ligand>
        <name>heme</name>
        <dbReference type="ChEBI" id="CHEBI:30413"/>
        <label>1</label>
    </ligand>
</feature>
<sequence length="186" mass="21094">MDERDKIMKKMIFLILFGFVIGLVTIFFGHKTIQITGDLPFCGACHVMEPMEKSYLNDVHSGIGKTGVKAACVDCHLPHDNIFNYLLTKAYNGTKEVFITAIGKDKDVDWLEKLNHREKFTYDSGCLNCHSNITNNLASNSQNTMHMKYLDSNNTLSCVSCHKQVGHSGLRGELHKFDPEKYPLYK</sequence>
<evidence type="ECO:0000256" key="14">
    <source>
        <dbReference type="PIRSR" id="PIRSR000013-2"/>
    </source>
</evidence>
<reference evidence="18 20" key="2">
    <citation type="submission" date="2019-08" db="EMBL/GenBank/DDBJ databases">
        <title>Rapid identification of Enteric Bacteria from Whole Genome Sequences (WGS) using Average Nucleotide Identity (ANI).</title>
        <authorList>
            <person name="Lane C."/>
        </authorList>
    </citation>
    <scope>NUCLEOTIDE SEQUENCE [LARGE SCALE GENOMIC DNA]</scope>
    <source>
        <strain evidence="18 20">2010D-8464</strain>
    </source>
</reference>
<dbReference type="GO" id="GO:0009055">
    <property type="term" value="F:electron transfer activity"/>
    <property type="evidence" value="ECO:0007669"/>
    <property type="project" value="TreeGrafter"/>
</dbReference>
<comment type="similarity">
    <text evidence="2">Belongs to the NapC/NirT/NrfH family.</text>
</comment>
<organism evidence="17 19">
    <name type="scientific">Campylobacter volucris</name>
    <dbReference type="NCBI Taxonomy" id="1031542"/>
    <lineage>
        <taxon>Bacteria</taxon>
        <taxon>Pseudomonadati</taxon>
        <taxon>Campylobacterota</taxon>
        <taxon>Epsilonproteobacteria</taxon>
        <taxon>Campylobacterales</taxon>
        <taxon>Campylobacteraceae</taxon>
        <taxon>Campylobacter</taxon>
    </lineage>
</organism>
<feature type="binding site" description="covalent" evidence="13">
    <location>
        <position position="45"/>
    </location>
    <ligand>
        <name>heme</name>
        <dbReference type="ChEBI" id="CHEBI:30413"/>
        <label>1</label>
    </ligand>
</feature>
<dbReference type="Proteomes" id="UP000321325">
    <property type="component" value="Unassembled WGS sequence"/>
</dbReference>
<comment type="PTM">
    <text evidence="12">Binds 4 heme groups per subunit.</text>
</comment>
<keyword evidence="7 12" id="KW-0479">Metal-binding</keyword>
<dbReference type="InterPro" id="IPR024717">
    <property type="entry name" value="NapC/NirT/NrfH"/>
</dbReference>
<dbReference type="SUPFAM" id="SSF48695">
    <property type="entry name" value="Multiheme cytochromes"/>
    <property type="match status" value="1"/>
</dbReference>
<feature type="domain" description="NapC/NirT cytochrome c N-terminal" evidence="16">
    <location>
        <begin position="8"/>
        <end position="168"/>
    </location>
</feature>
<name>A0AAE5YHI9_9BACT</name>
<evidence type="ECO:0000256" key="4">
    <source>
        <dbReference type="ARBA" id="ARBA00022475"/>
    </source>
</evidence>
<dbReference type="InterPro" id="IPR051174">
    <property type="entry name" value="Cytochrome_c-type_ET"/>
</dbReference>
<evidence type="ECO:0000256" key="7">
    <source>
        <dbReference type="ARBA" id="ARBA00022723"/>
    </source>
</evidence>
<dbReference type="PANTHER" id="PTHR30333">
    <property type="entry name" value="CYTOCHROME C-TYPE PROTEIN"/>
    <property type="match status" value="1"/>
</dbReference>
<evidence type="ECO:0000256" key="1">
    <source>
        <dbReference type="ARBA" id="ARBA00004162"/>
    </source>
</evidence>
<feature type="binding site" description="covalent" evidence="13">
    <location>
        <position position="75"/>
    </location>
    <ligand>
        <name>heme</name>
        <dbReference type="ChEBI" id="CHEBI:30413"/>
        <label>2</label>
    </ligand>
</feature>
<dbReference type="GO" id="GO:0046872">
    <property type="term" value="F:metal ion binding"/>
    <property type="evidence" value="ECO:0007669"/>
    <property type="project" value="UniProtKB-KW"/>
</dbReference>
<evidence type="ECO:0000256" key="12">
    <source>
        <dbReference type="PIRNR" id="PIRNR000013"/>
    </source>
</evidence>
<dbReference type="GO" id="GO:0009061">
    <property type="term" value="P:anaerobic respiration"/>
    <property type="evidence" value="ECO:0007669"/>
    <property type="project" value="TreeGrafter"/>
</dbReference>
<evidence type="ECO:0000256" key="5">
    <source>
        <dbReference type="ARBA" id="ARBA00022617"/>
    </source>
</evidence>
<feature type="binding site" description="axial binding residue" evidence="14">
    <location>
        <position position="76"/>
    </location>
    <ligand>
        <name>heme</name>
        <dbReference type="ChEBI" id="CHEBI:30413"/>
        <label>2</label>
    </ligand>
    <ligandPart>
        <name>Fe</name>
        <dbReference type="ChEBI" id="CHEBI:18248"/>
    </ligandPart>
</feature>
<feature type="binding site" description="covalent" evidence="13">
    <location>
        <position position="161"/>
    </location>
    <ligand>
        <name>heme</name>
        <dbReference type="ChEBI" id="CHEBI:30413"/>
        <label>4</label>
    </ligand>
</feature>
<evidence type="ECO:0000313" key="17">
    <source>
        <dbReference type="EMBL" id="QBL13367.1"/>
    </source>
</evidence>
<dbReference type="GO" id="GO:0005886">
    <property type="term" value="C:plasma membrane"/>
    <property type="evidence" value="ECO:0007669"/>
    <property type="project" value="UniProtKB-SubCell"/>
</dbReference>
<gene>
    <name evidence="17" type="ORF">A9460_03105</name>
    <name evidence="18" type="ORF">FVD15_02790</name>
</gene>
<evidence type="ECO:0000256" key="10">
    <source>
        <dbReference type="ARBA" id="ARBA00023004"/>
    </source>
</evidence>
<feature type="binding site" description="axial binding residue" evidence="14">
    <location>
        <position position="96"/>
    </location>
    <ligand>
        <name>heme</name>
        <dbReference type="ChEBI" id="CHEBI:30413"/>
        <label>1</label>
    </ligand>
    <ligandPart>
        <name>Fe</name>
        <dbReference type="ChEBI" id="CHEBI:18248"/>
    </ligandPart>
</feature>
<evidence type="ECO:0000313" key="20">
    <source>
        <dbReference type="Proteomes" id="UP000321325"/>
    </source>
</evidence>
<dbReference type="PIRSF" id="PIRSF000013">
    <property type="entry name" value="4_hem_cytochrm_NapC"/>
    <property type="match status" value="1"/>
</dbReference>
<evidence type="ECO:0000259" key="16">
    <source>
        <dbReference type="Pfam" id="PF03264"/>
    </source>
</evidence>
<dbReference type="EMBL" id="CP037746">
    <property type="protein sequence ID" value="QBL13367.1"/>
    <property type="molecule type" value="Genomic_DNA"/>
</dbReference>
<keyword evidence="11 15" id="KW-0472">Membrane</keyword>
<reference evidence="17 19" key="1">
    <citation type="submission" date="2019-02" db="EMBL/GenBank/DDBJ databases">
        <title>Use of ANI for Rapid Identification of Enteric Bacteria.</title>
        <authorList>
            <person name="Pruckler J."/>
            <person name="Lane C."/>
            <person name="Aubert R."/>
        </authorList>
    </citation>
    <scope>NUCLEOTIDE SEQUENCE [LARGE SCALE GENOMIC DNA]</scope>
    <source>
        <strain evidence="17 19">2014D-0083</strain>
    </source>
</reference>
<keyword evidence="6 15" id="KW-0812">Transmembrane</keyword>
<evidence type="ECO:0000256" key="6">
    <source>
        <dbReference type="ARBA" id="ARBA00022692"/>
    </source>
</evidence>
<dbReference type="GO" id="GO:0019333">
    <property type="term" value="P:denitrification pathway"/>
    <property type="evidence" value="ECO:0007669"/>
    <property type="project" value="InterPro"/>
</dbReference>
<evidence type="ECO:0000256" key="3">
    <source>
        <dbReference type="ARBA" id="ARBA00022448"/>
    </source>
</evidence>
<feature type="transmembrane region" description="Helical" evidence="15">
    <location>
        <begin position="12"/>
        <end position="30"/>
    </location>
</feature>
<evidence type="ECO:0000256" key="8">
    <source>
        <dbReference type="ARBA" id="ARBA00022982"/>
    </source>
</evidence>
<dbReference type="InterPro" id="IPR038266">
    <property type="entry name" value="NapC/NirT_cytc_sf"/>
</dbReference>
<evidence type="ECO:0000313" key="19">
    <source>
        <dbReference type="Proteomes" id="UP000293421"/>
    </source>
</evidence>
<proteinExistence type="inferred from homology"/>
<keyword evidence="5 12" id="KW-0349">Heme</keyword>
<dbReference type="GO" id="GO:0020037">
    <property type="term" value="F:heme binding"/>
    <property type="evidence" value="ECO:0007669"/>
    <property type="project" value="InterPro"/>
</dbReference>
<keyword evidence="8 12" id="KW-0249">Electron transport</keyword>
<dbReference type="PANTHER" id="PTHR30333:SF1">
    <property type="entry name" value="CYTOCHROME C-TYPE PROTEIN NAPC"/>
    <property type="match status" value="1"/>
</dbReference>
<evidence type="ECO:0000256" key="13">
    <source>
        <dbReference type="PIRSR" id="PIRSR000013-1"/>
    </source>
</evidence>
<feature type="binding site" description="axial binding residue" evidence="14">
    <location>
        <position position="167"/>
    </location>
    <ligand>
        <name>heme</name>
        <dbReference type="ChEBI" id="CHEBI:30413"/>
        <label>2</label>
    </ligand>
    <ligandPart>
        <name>Fe</name>
        <dbReference type="ChEBI" id="CHEBI:18248"/>
    </ligandPart>
</feature>
<keyword evidence="10 12" id="KW-0408">Iron</keyword>
<keyword evidence="9 15" id="KW-1133">Transmembrane helix</keyword>
<feature type="binding site" evidence="13">
    <location>
        <position position="89"/>
    </location>
    <ligand>
        <name>a menaquinol</name>
        <dbReference type="ChEBI" id="CHEBI:18151"/>
    </ligand>
</feature>
<evidence type="ECO:0000256" key="2">
    <source>
        <dbReference type="ARBA" id="ARBA00007395"/>
    </source>
</evidence>
<keyword evidence="20" id="KW-1185">Reference proteome</keyword>
<evidence type="ECO:0000256" key="15">
    <source>
        <dbReference type="SAM" id="Phobius"/>
    </source>
</evidence>
<feature type="binding site" description="axial binding residue" evidence="14">
    <location>
        <position position="130"/>
    </location>
    <ligand>
        <name>heme</name>
        <dbReference type="ChEBI" id="CHEBI:30413"/>
        <label>3</label>
    </ligand>
    <ligandPart>
        <name>Fe</name>
        <dbReference type="ChEBI" id="CHEBI:18248"/>
    </ligandPart>
</feature>
<dbReference type="Proteomes" id="UP000293421">
    <property type="component" value="Chromosome"/>
</dbReference>
<feature type="binding site" description="covalent" evidence="13">
    <location>
        <position position="72"/>
    </location>
    <ligand>
        <name>heme</name>
        <dbReference type="ChEBI" id="CHEBI:30413"/>
        <label>2</label>
    </ligand>
</feature>
<dbReference type="EMBL" id="VRMB01000009">
    <property type="protein sequence ID" value="TXK70403.1"/>
    <property type="molecule type" value="Genomic_DNA"/>
</dbReference>
<feature type="binding site" description="axial binding residue" evidence="14">
    <location>
        <position position="162"/>
    </location>
    <ligand>
        <name>heme</name>
        <dbReference type="ChEBI" id="CHEBI:30413"/>
        <label>4</label>
    </ligand>
    <ligandPart>
        <name>Fe</name>
        <dbReference type="ChEBI" id="CHEBI:18248"/>
    </ligandPart>
</feature>
<dbReference type="InterPro" id="IPR005126">
    <property type="entry name" value="NapC/NirT_cyt_c_N"/>
</dbReference>
<keyword evidence="4" id="KW-1003">Cell membrane</keyword>